<protein>
    <submittedName>
        <fullName evidence="2">Glucan phosphoethanolaminetransferase (Alkaline phosphatase superfamily)</fullName>
    </submittedName>
</protein>
<sequence>MNFQFDRYFLISGLLMLMCGLLAPIYSPYAIAQIGLLQAHLIGAVQALVFFAFAWMWPQLTLPDFSKKIATISLYVSLWANWLGTFFVGVFGAGKEQYIVHQDLVPGATGFWNVVTLLLINLSLLAVLTTLLAIAGFLKFDVLVRRAKTVNYVSLALFLACIGIALFQTFNPEYSNG</sequence>
<evidence type="ECO:0000313" key="3">
    <source>
        <dbReference type="Proteomes" id="UP001161160"/>
    </source>
</evidence>
<keyword evidence="1" id="KW-1133">Transmembrane helix</keyword>
<keyword evidence="1" id="KW-0472">Membrane</keyword>
<feature type="transmembrane region" description="Helical" evidence="1">
    <location>
        <begin position="7"/>
        <end position="27"/>
    </location>
</feature>
<dbReference type="RefSeq" id="WP_280742249.1">
    <property type="nucleotide sequence ID" value="NZ_JARXVV010000029.1"/>
</dbReference>
<gene>
    <name evidence="2" type="ORF">M2127_002251</name>
</gene>
<feature type="transmembrane region" description="Helical" evidence="1">
    <location>
        <begin position="39"/>
        <end position="57"/>
    </location>
</feature>
<feature type="transmembrane region" description="Helical" evidence="1">
    <location>
        <begin position="111"/>
        <end position="138"/>
    </location>
</feature>
<reference evidence="2" key="1">
    <citation type="submission" date="2023-04" db="EMBL/GenBank/DDBJ databases">
        <title>Genome Encyclopedia of Bacteria and Archaea VI: Functional Genomics of Type Strains.</title>
        <authorList>
            <person name="Whitman W."/>
        </authorList>
    </citation>
    <scope>NUCLEOTIDE SEQUENCE</scope>
    <source>
        <strain evidence="2">Enz.4-51</strain>
    </source>
</reference>
<comment type="caution">
    <text evidence="2">The sequence shown here is derived from an EMBL/GenBank/DDBJ whole genome shotgun (WGS) entry which is preliminary data.</text>
</comment>
<dbReference type="Proteomes" id="UP001161160">
    <property type="component" value="Unassembled WGS sequence"/>
</dbReference>
<dbReference type="GeneID" id="83596271"/>
<organism evidence="2 3">
    <name type="scientific">Polynucleobacter sphagniphilus</name>
    <dbReference type="NCBI Taxonomy" id="1743169"/>
    <lineage>
        <taxon>Bacteria</taxon>
        <taxon>Pseudomonadati</taxon>
        <taxon>Pseudomonadota</taxon>
        <taxon>Betaproteobacteria</taxon>
        <taxon>Burkholderiales</taxon>
        <taxon>Burkholderiaceae</taxon>
        <taxon>Polynucleobacter</taxon>
    </lineage>
</organism>
<feature type="transmembrane region" description="Helical" evidence="1">
    <location>
        <begin position="150"/>
        <end position="170"/>
    </location>
</feature>
<feature type="transmembrane region" description="Helical" evidence="1">
    <location>
        <begin position="69"/>
        <end position="91"/>
    </location>
</feature>
<dbReference type="AlphaFoldDB" id="A0AA43MCW7"/>
<evidence type="ECO:0000256" key="1">
    <source>
        <dbReference type="SAM" id="Phobius"/>
    </source>
</evidence>
<keyword evidence="1" id="KW-0812">Transmembrane</keyword>
<name>A0AA43MCW7_9BURK</name>
<evidence type="ECO:0000313" key="2">
    <source>
        <dbReference type="EMBL" id="MDH6504922.1"/>
    </source>
</evidence>
<accession>A0AA43MCW7</accession>
<keyword evidence="3" id="KW-1185">Reference proteome</keyword>
<proteinExistence type="predicted"/>
<dbReference type="EMBL" id="JARXYA010000021">
    <property type="protein sequence ID" value="MDH6504922.1"/>
    <property type="molecule type" value="Genomic_DNA"/>
</dbReference>